<dbReference type="Pfam" id="PF13489">
    <property type="entry name" value="Methyltransf_23"/>
    <property type="match status" value="1"/>
</dbReference>
<dbReference type="OrthoDB" id="2013972at2759"/>
<dbReference type="PANTHER" id="PTHR43591:SF10">
    <property type="entry name" value="ABC TRANSMEMBRANE TYPE-1 DOMAIN-CONTAINING PROTEIN-RELATED"/>
    <property type="match status" value="1"/>
</dbReference>
<keyword evidence="3" id="KW-1185">Reference proteome</keyword>
<gene>
    <name evidence="2" type="ORF">UCRPC4_g05585</name>
</gene>
<evidence type="ECO:0000256" key="1">
    <source>
        <dbReference type="SAM" id="MobiDB-lite"/>
    </source>
</evidence>
<reference evidence="2 3" key="2">
    <citation type="submission" date="2015-05" db="EMBL/GenBank/DDBJ databases">
        <authorList>
            <person name="Morales-Cruz A."/>
            <person name="Amrine K.C."/>
            <person name="Cantu D."/>
        </authorList>
    </citation>
    <scope>NUCLEOTIDE SEQUENCE [LARGE SCALE GENOMIC DNA]</scope>
    <source>
        <strain evidence="2">UCRPC4</strain>
    </source>
</reference>
<reference evidence="2 3" key="1">
    <citation type="submission" date="2015-05" db="EMBL/GenBank/DDBJ databases">
        <title>Distinctive expansion of gene families associated with plant cell wall degradation and secondary metabolism in the genomes of grapevine trunk pathogens.</title>
        <authorList>
            <person name="Lawrence D.P."/>
            <person name="Travadon R."/>
            <person name="Rolshausen P.E."/>
            <person name="Baumgartner K."/>
        </authorList>
    </citation>
    <scope>NUCLEOTIDE SEQUENCE [LARGE SCALE GENOMIC DNA]</scope>
    <source>
        <strain evidence="2">UCRPC4</strain>
    </source>
</reference>
<dbReference type="InterPro" id="IPR029063">
    <property type="entry name" value="SAM-dependent_MTases_sf"/>
</dbReference>
<evidence type="ECO:0000313" key="3">
    <source>
        <dbReference type="Proteomes" id="UP000053317"/>
    </source>
</evidence>
<dbReference type="CDD" id="cd02440">
    <property type="entry name" value="AdoMet_MTases"/>
    <property type="match status" value="1"/>
</dbReference>
<proteinExistence type="predicted"/>
<protein>
    <submittedName>
        <fullName evidence="2">Putative umta</fullName>
    </submittedName>
</protein>
<sequence>MMEDNAVPTPAEDPFPQLVPTLDEDGNEDNDSAYAGSITNTETTSLRSSILRYKEENGRTYHAYGSTEHWGPNDERAQDQQDLSHHLWTLALKGEYFIAPVVNPQDILDLGTGTGIWVMDVADQQPQAAVRGIDLSPIQPSWTPPNARFEIDDYNADWIDADRYDLIHARELLGSVPDWVELYRKAYRALKPGGWFDQAEPSLFFVSDHIKLSEDHPYPQWGKRMKEAGEKAGMRFDIGQHIKEWLEEAGFINVQEKRMAWTIGGWAKDKHLREIGQWNQVRLDIGVRDFCSRRFTNNMGWKPEEVEVFCAKLRAAFRDPKLYGYQWAYFVCGQRPLE</sequence>
<dbReference type="SUPFAM" id="SSF53335">
    <property type="entry name" value="S-adenosyl-L-methionine-dependent methyltransferases"/>
    <property type="match status" value="1"/>
</dbReference>
<feature type="region of interest" description="Disordered" evidence="1">
    <location>
        <begin position="1"/>
        <end position="40"/>
    </location>
</feature>
<dbReference type="Gene3D" id="3.40.50.150">
    <property type="entry name" value="Vaccinia Virus protein VP39"/>
    <property type="match status" value="1"/>
</dbReference>
<dbReference type="EMBL" id="LCWF01000146">
    <property type="protein sequence ID" value="KKY17443.1"/>
    <property type="molecule type" value="Genomic_DNA"/>
</dbReference>
<evidence type="ECO:0000313" key="2">
    <source>
        <dbReference type="EMBL" id="KKY17443.1"/>
    </source>
</evidence>
<organism evidence="2 3">
    <name type="scientific">Phaeomoniella chlamydospora</name>
    <name type="common">Phaeoacremonium chlamydosporum</name>
    <dbReference type="NCBI Taxonomy" id="158046"/>
    <lineage>
        <taxon>Eukaryota</taxon>
        <taxon>Fungi</taxon>
        <taxon>Dikarya</taxon>
        <taxon>Ascomycota</taxon>
        <taxon>Pezizomycotina</taxon>
        <taxon>Eurotiomycetes</taxon>
        <taxon>Chaetothyriomycetidae</taxon>
        <taxon>Phaeomoniellales</taxon>
        <taxon>Phaeomoniellaceae</taxon>
        <taxon>Phaeomoniella</taxon>
    </lineage>
</organism>
<comment type="caution">
    <text evidence="2">The sequence shown here is derived from an EMBL/GenBank/DDBJ whole genome shotgun (WGS) entry which is preliminary data.</text>
</comment>
<dbReference type="Proteomes" id="UP000053317">
    <property type="component" value="Unassembled WGS sequence"/>
</dbReference>
<dbReference type="PANTHER" id="PTHR43591">
    <property type="entry name" value="METHYLTRANSFERASE"/>
    <property type="match status" value="1"/>
</dbReference>
<accession>A0A0G2G0F8</accession>
<feature type="compositionally biased region" description="Acidic residues" evidence="1">
    <location>
        <begin position="22"/>
        <end position="31"/>
    </location>
</feature>
<name>A0A0G2G0F8_PHACM</name>
<dbReference type="GO" id="GO:0008168">
    <property type="term" value="F:methyltransferase activity"/>
    <property type="evidence" value="ECO:0007669"/>
    <property type="project" value="TreeGrafter"/>
</dbReference>
<dbReference type="AlphaFoldDB" id="A0A0G2G0F8"/>